<dbReference type="Proteomes" id="UP001163846">
    <property type="component" value="Unassembled WGS sequence"/>
</dbReference>
<feature type="region of interest" description="Disordered" evidence="1">
    <location>
        <begin position="134"/>
        <end position="170"/>
    </location>
</feature>
<organism evidence="3 4">
    <name type="scientific">Lentinula raphanica</name>
    <dbReference type="NCBI Taxonomy" id="153919"/>
    <lineage>
        <taxon>Eukaryota</taxon>
        <taxon>Fungi</taxon>
        <taxon>Dikarya</taxon>
        <taxon>Basidiomycota</taxon>
        <taxon>Agaricomycotina</taxon>
        <taxon>Agaricomycetes</taxon>
        <taxon>Agaricomycetidae</taxon>
        <taxon>Agaricales</taxon>
        <taxon>Marasmiineae</taxon>
        <taxon>Omphalotaceae</taxon>
        <taxon>Lentinula</taxon>
    </lineage>
</organism>
<feature type="chain" id="PRO_5041280703" evidence="2">
    <location>
        <begin position="26"/>
        <end position="170"/>
    </location>
</feature>
<reference evidence="3" key="1">
    <citation type="submission" date="2022-08" db="EMBL/GenBank/DDBJ databases">
        <authorList>
            <consortium name="DOE Joint Genome Institute"/>
            <person name="Min B."/>
            <person name="Riley R."/>
            <person name="Sierra-Patev S."/>
            <person name="Naranjo-Ortiz M."/>
            <person name="Looney B."/>
            <person name="Konkel Z."/>
            <person name="Slot J.C."/>
            <person name="Sakamoto Y."/>
            <person name="Steenwyk J.L."/>
            <person name="Rokas A."/>
            <person name="Carro J."/>
            <person name="Camarero S."/>
            <person name="Ferreira P."/>
            <person name="Molpeceres G."/>
            <person name="Ruiz-Duenas F.J."/>
            <person name="Serrano A."/>
            <person name="Henrissat B."/>
            <person name="Drula E."/>
            <person name="Hughes K.W."/>
            <person name="Mata J.L."/>
            <person name="Ishikawa N.K."/>
            <person name="Vargas-Isla R."/>
            <person name="Ushijima S."/>
            <person name="Smith C.A."/>
            <person name="Ahrendt S."/>
            <person name="Andreopoulos W."/>
            <person name="He G."/>
            <person name="Labutti K."/>
            <person name="Lipzen A."/>
            <person name="Ng V."/>
            <person name="Sandor L."/>
            <person name="Barry K."/>
            <person name="Martinez A.T."/>
            <person name="Xiao Y."/>
            <person name="Gibbons J.G."/>
            <person name="Terashima K."/>
            <person name="Hibbett D.S."/>
            <person name="Grigoriev I.V."/>
        </authorList>
    </citation>
    <scope>NUCLEOTIDE SEQUENCE</scope>
    <source>
        <strain evidence="3">TFB9207</strain>
    </source>
</reference>
<keyword evidence="2" id="KW-0732">Signal</keyword>
<evidence type="ECO:0000313" key="4">
    <source>
        <dbReference type="Proteomes" id="UP001163846"/>
    </source>
</evidence>
<sequence length="170" mass="18584">MVSPRLRGTAYIALALSVILSPALDLRAPRNPHRARLRCLFELPPPPSSNTAYPNPRDSARFMLSTHLSWARSDSRLKFVSPELFAYVAVRCSGTLAFLSHDFTHVLIRHDSRYRVIHRELGQITLASLLTESSASEDDDNLQVDVNQGVNELGGGGDDDNGSDGEGKGG</sequence>
<accession>A0AA38U364</accession>
<evidence type="ECO:0000313" key="3">
    <source>
        <dbReference type="EMBL" id="KAJ3831421.1"/>
    </source>
</evidence>
<keyword evidence="4" id="KW-1185">Reference proteome</keyword>
<proteinExistence type="predicted"/>
<evidence type="ECO:0000256" key="1">
    <source>
        <dbReference type="SAM" id="MobiDB-lite"/>
    </source>
</evidence>
<protein>
    <submittedName>
        <fullName evidence="3">Uncharacterized protein</fullName>
    </submittedName>
</protein>
<gene>
    <name evidence="3" type="ORF">F5878DRAFT_667571</name>
</gene>
<dbReference type="AlphaFoldDB" id="A0AA38U364"/>
<comment type="caution">
    <text evidence="3">The sequence shown here is derived from an EMBL/GenBank/DDBJ whole genome shotgun (WGS) entry which is preliminary data.</text>
</comment>
<feature type="signal peptide" evidence="2">
    <location>
        <begin position="1"/>
        <end position="25"/>
    </location>
</feature>
<dbReference type="EMBL" id="MU807486">
    <property type="protein sequence ID" value="KAJ3831421.1"/>
    <property type="molecule type" value="Genomic_DNA"/>
</dbReference>
<name>A0AA38U364_9AGAR</name>
<evidence type="ECO:0000256" key="2">
    <source>
        <dbReference type="SAM" id="SignalP"/>
    </source>
</evidence>